<dbReference type="RefSeq" id="WP_107136840.1">
    <property type="nucleotide sequence ID" value="NZ_PYSV01000003.1"/>
</dbReference>
<sequence length="63" mass="7142">MTVRGYALDFLLTRSDWQELTQEQQDAVTDELLNLMVDWCEAKGFYLNGGMRPVGDLDGEGKT</sequence>
<proteinExistence type="predicted"/>
<dbReference type="AlphaFoldDB" id="A0A2T3WAX5"/>
<gene>
    <name evidence="1" type="ORF">C8263_04065</name>
</gene>
<dbReference type="Proteomes" id="UP000240317">
    <property type="component" value="Unassembled WGS sequence"/>
</dbReference>
<organism evidence="1 2">
    <name type="scientific">Deinococcus arcticus</name>
    <dbReference type="NCBI Taxonomy" id="2136176"/>
    <lineage>
        <taxon>Bacteria</taxon>
        <taxon>Thermotogati</taxon>
        <taxon>Deinococcota</taxon>
        <taxon>Deinococci</taxon>
        <taxon>Deinococcales</taxon>
        <taxon>Deinococcaceae</taxon>
        <taxon>Deinococcus</taxon>
    </lineage>
</organism>
<dbReference type="OrthoDB" id="5450317at2"/>
<keyword evidence="2" id="KW-1185">Reference proteome</keyword>
<name>A0A2T3WAX5_9DEIO</name>
<accession>A0A2T3WAX5</accession>
<dbReference type="EMBL" id="PYSV01000003">
    <property type="protein sequence ID" value="PTA68982.1"/>
    <property type="molecule type" value="Genomic_DNA"/>
</dbReference>
<evidence type="ECO:0000313" key="1">
    <source>
        <dbReference type="EMBL" id="PTA68982.1"/>
    </source>
</evidence>
<comment type="caution">
    <text evidence="1">The sequence shown here is derived from an EMBL/GenBank/DDBJ whole genome shotgun (WGS) entry which is preliminary data.</text>
</comment>
<protein>
    <submittedName>
        <fullName evidence="1">Uncharacterized protein</fullName>
    </submittedName>
</protein>
<evidence type="ECO:0000313" key="2">
    <source>
        <dbReference type="Proteomes" id="UP000240317"/>
    </source>
</evidence>
<reference evidence="1 2" key="1">
    <citation type="submission" date="2018-03" db="EMBL/GenBank/DDBJ databases">
        <title>Draft genome of Deinococcus sp. OD32.</title>
        <authorList>
            <person name="Wang X.-P."/>
            <person name="Du Z.-J."/>
        </authorList>
    </citation>
    <scope>NUCLEOTIDE SEQUENCE [LARGE SCALE GENOMIC DNA]</scope>
    <source>
        <strain evidence="1 2">OD32</strain>
    </source>
</reference>